<accession>A0A8J9Y9G6</accession>
<dbReference type="OrthoDB" id="10016665at2759"/>
<dbReference type="InterPro" id="IPR000626">
    <property type="entry name" value="Ubiquitin-like_dom"/>
</dbReference>
<feature type="domain" description="UBA" evidence="1">
    <location>
        <begin position="277"/>
        <end position="321"/>
    </location>
</feature>
<proteinExistence type="predicted"/>
<dbReference type="InterPro" id="IPR029071">
    <property type="entry name" value="Ubiquitin-like_domsf"/>
</dbReference>
<gene>
    <name evidence="3" type="ORF">BINO364_LOCUS4738</name>
</gene>
<evidence type="ECO:0000259" key="2">
    <source>
        <dbReference type="PROSITE" id="PS50053"/>
    </source>
</evidence>
<name>A0A8J9Y9G6_9NEOP</name>
<dbReference type="InterPro" id="IPR009060">
    <property type="entry name" value="UBA-like_sf"/>
</dbReference>
<dbReference type="Pfam" id="PF00240">
    <property type="entry name" value="ubiquitin"/>
    <property type="match status" value="1"/>
</dbReference>
<evidence type="ECO:0008006" key="5">
    <source>
        <dbReference type="Google" id="ProtNLM"/>
    </source>
</evidence>
<evidence type="ECO:0000313" key="3">
    <source>
        <dbReference type="EMBL" id="CAH0718216.1"/>
    </source>
</evidence>
<dbReference type="SUPFAM" id="SSF54236">
    <property type="entry name" value="Ubiquitin-like"/>
    <property type="match status" value="1"/>
</dbReference>
<organism evidence="3 4">
    <name type="scientific">Brenthis ino</name>
    <name type="common">lesser marbled fritillary</name>
    <dbReference type="NCBI Taxonomy" id="405034"/>
    <lineage>
        <taxon>Eukaryota</taxon>
        <taxon>Metazoa</taxon>
        <taxon>Ecdysozoa</taxon>
        <taxon>Arthropoda</taxon>
        <taxon>Hexapoda</taxon>
        <taxon>Insecta</taxon>
        <taxon>Pterygota</taxon>
        <taxon>Neoptera</taxon>
        <taxon>Endopterygota</taxon>
        <taxon>Lepidoptera</taxon>
        <taxon>Glossata</taxon>
        <taxon>Ditrysia</taxon>
        <taxon>Papilionoidea</taxon>
        <taxon>Nymphalidae</taxon>
        <taxon>Heliconiinae</taxon>
        <taxon>Argynnini</taxon>
        <taxon>Brenthis</taxon>
    </lineage>
</organism>
<feature type="non-terminal residue" evidence="3">
    <location>
        <position position="326"/>
    </location>
</feature>
<dbReference type="Proteomes" id="UP000838878">
    <property type="component" value="Chromosome 12"/>
</dbReference>
<dbReference type="SMART" id="SM00165">
    <property type="entry name" value="UBA"/>
    <property type="match status" value="1"/>
</dbReference>
<dbReference type="GO" id="GO:0031593">
    <property type="term" value="F:polyubiquitin modification-dependent protein binding"/>
    <property type="evidence" value="ECO:0007669"/>
    <property type="project" value="TreeGrafter"/>
</dbReference>
<dbReference type="Gene3D" id="1.10.8.10">
    <property type="entry name" value="DNA helicase RuvA subunit, C-terminal domain"/>
    <property type="match status" value="1"/>
</dbReference>
<dbReference type="GO" id="GO:0006511">
    <property type="term" value="P:ubiquitin-dependent protein catabolic process"/>
    <property type="evidence" value="ECO:0007669"/>
    <property type="project" value="TreeGrafter"/>
</dbReference>
<dbReference type="InterPro" id="IPR047878">
    <property type="entry name" value="UBL7_UBA"/>
</dbReference>
<protein>
    <recommendedName>
        <fullName evidence="5">Ubiquitin-like protein 7</fullName>
    </recommendedName>
</protein>
<evidence type="ECO:0000259" key="1">
    <source>
        <dbReference type="PROSITE" id="PS50030"/>
    </source>
</evidence>
<feature type="domain" description="Ubiquitin-like" evidence="2">
    <location>
        <begin position="10"/>
        <end position="88"/>
    </location>
</feature>
<dbReference type="CDD" id="cd14326">
    <property type="entry name" value="UBA_UBL7"/>
    <property type="match status" value="1"/>
</dbReference>
<dbReference type="PROSITE" id="PS50030">
    <property type="entry name" value="UBA"/>
    <property type="match status" value="1"/>
</dbReference>
<dbReference type="EMBL" id="OV170232">
    <property type="protein sequence ID" value="CAH0718216.1"/>
    <property type="molecule type" value="Genomic_DNA"/>
</dbReference>
<dbReference type="SMART" id="SM00213">
    <property type="entry name" value="UBQ"/>
    <property type="match status" value="1"/>
</dbReference>
<dbReference type="GO" id="GO:0005829">
    <property type="term" value="C:cytosol"/>
    <property type="evidence" value="ECO:0007669"/>
    <property type="project" value="TreeGrafter"/>
</dbReference>
<dbReference type="InterPro" id="IPR015940">
    <property type="entry name" value="UBA"/>
</dbReference>
<keyword evidence="4" id="KW-1185">Reference proteome</keyword>
<dbReference type="Gene3D" id="3.10.20.90">
    <property type="entry name" value="Phosphatidylinositol 3-kinase Catalytic Subunit, Chain A, domain 1"/>
    <property type="match status" value="1"/>
</dbReference>
<sequence>MEAVENQQYVFLGIKVKPGPMERHKLENFALDNTVDLLRNEAEKRANIPSASLELIHHGKILKDNATLSDSGVKFGEMVHVVKKKEQAPAAPPPTYTDAELQQLNASLRTLGCTPNAPGWTRAMQLLNDESAMAEIIEHTPSLSEDCMTLSILHEVELLAALAANIQTMRRGAEAHPDLPNALRHLMRLVRSRSNANTSDYAPTSGFAYSLEALSEDEDVEEEETEEGEGRSAITQEQLAAALQAATEAALSSSSSRGGLLRLLQGTPASSSQSPVTRDEDFLTQLQRMHEMGLMDDALNVRALHICAGDVNAAINLVFSGAIADD</sequence>
<dbReference type="InterPro" id="IPR015496">
    <property type="entry name" value="Ubiquilin"/>
</dbReference>
<dbReference type="CDD" id="cd17039">
    <property type="entry name" value="Ubl_ubiquitin_like"/>
    <property type="match status" value="1"/>
</dbReference>
<dbReference type="SUPFAM" id="SSF46934">
    <property type="entry name" value="UBA-like"/>
    <property type="match status" value="1"/>
</dbReference>
<dbReference type="AlphaFoldDB" id="A0A8J9Y9G6"/>
<dbReference type="PANTHER" id="PTHR10677">
    <property type="entry name" value="UBIQUILIN"/>
    <property type="match status" value="1"/>
</dbReference>
<dbReference type="PROSITE" id="PS50053">
    <property type="entry name" value="UBIQUITIN_2"/>
    <property type="match status" value="1"/>
</dbReference>
<reference evidence="3" key="1">
    <citation type="submission" date="2021-12" db="EMBL/GenBank/DDBJ databases">
        <authorList>
            <person name="Martin H S."/>
        </authorList>
    </citation>
    <scope>NUCLEOTIDE SEQUENCE</scope>
</reference>
<dbReference type="PANTHER" id="PTHR10677:SF3">
    <property type="entry name" value="FI07626P-RELATED"/>
    <property type="match status" value="1"/>
</dbReference>
<evidence type="ECO:0000313" key="4">
    <source>
        <dbReference type="Proteomes" id="UP000838878"/>
    </source>
</evidence>